<sequence>MMEKAPRKMIIIFISLMCFVLAFYISVQPRNLKTLDLEQNWLDVQQQRKAILNYTCTKFKLYRHDGILDPSVAKMLYVEHNHKFIYCEVPKVGCTSWKRILLLLTMNISRDFSELPQESVHTARMYTKLSSYSPNKQRQLLNNYTKVMFSRQPFERLVSAYRDKFHRNRTDDYYIKSIAGFIKSKFRKSNESEGPLTFIEFVRFILQEPPKHSDIHWRPMSLLCDPCNIRYDIIGKFENLKQDSNHVLMDIGAPKDFYYPHIREHATDTGEEASKSYFRNLSSDHLQGLVSRYYLDFKLFGYPVF</sequence>
<keyword evidence="7 11" id="KW-0333">Golgi apparatus</keyword>
<evidence type="ECO:0000256" key="9">
    <source>
        <dbReference type="ARBA" id="ARBA00023180"/>
    </source>
</evidence>
<evidence type="ECO:0000256" key="8">
    <source>
        <dbReference type="ARBA" id="ARBA00023136"/>
    </source>
</evidence>
<evidence type="ECO:0000256" key="1">
    <source>
        <dbReference type="ARBA" id="ARBA00004323"/>
    </source>
</evidence>
<evidence type="ECO:0000313" key="13">
    <source>
        <dbReference type="Proteomes" id="UP001066276"/>
    </source>
</evidence>
<reference evidence="12" key="1">
    <citation type="journal article" date="2022" name="bioRxiv">
        <title>Sequencing and chromosome-scale assembly of the giantPleurodeles waltlgenome.</title>
        <authorList>
            <person name="Brown T."/>
            <person name="Elewa A."/>
            <person name="Iarovenko S."/>
            <person name="Subramanian E."/>
            <person name="Araus A.J."/>
            <person name="Petzold A."/>
            <person name="Susuki M."/>
            <person name="Suzuki K.-i.T."/>
            <person name="Hayashi T."/>
            <person name="Toyoda A."/>
            <person name="Oliveira C."/>
            <person name="Osipova E."/>
            <person name="Leigh N.D."/>
            <person name="Simon A."/>
            <person name="Yun M.H."/>
        </authorList>
    </citation>
    <scope>NUCLEOTIDE SEQUENCE</scope>
    <source>
        <strain evidence="12">20211129_DDA</strain>
        <tissue evidence="12">Liver</tissue>
    </source>
</reference>
<feature type="transmembrane region" description="Helical" evidence="11">
    <location>
        <begin position="9"/>
        <end position="27"/>
    </location>
</feature>
<dbReference type="EMBL" id="JANPWB010000013">
    <property type="protein sequence ID" value="KAJ1103936.1"/>
    <property type="molecule type" value="Genomic_DNA"/>
</dbReference>
<organism evidence="12 13">
    <name type="scientific">Pleurodeles waltl</name>
    <name type="common">Iberian ribbed newt</name>
    <dbReference type="NCBI Taxonomy" id="8319"/>
    <lineage>
        <taxon>Eukaryota</taxon>
        <taxon>Metazoa</taxon>
        <taxon>Chordata</taxon>
        <taxon>Craniata</taxon>
        <taxon>Vertebrata</taxon>
        <taxon>Euteleostomi</taxon>
        <taxon>Amphibia</taxon>
        <taxon>Batrachia</taxon>
        <taxon>Caudata</taxon>
        <taxon>Salamandroidea</taxon>
        <taxon>Salamandridae</taxon>
        <taxon>Pleurodelinae</taxon>
        <taxon>Pleurodeles</taxon>
    </lineage>
</organism>
<dbReference type="GO" id="GO:0030166">
    <property type="term" value="P:proteoglycan biosynthetic process"/>
    <property type="evidence" value="ECO:0007669"/>
    <property type="project" value="TreeGrafter"/>
</dbReference>
<dbReference type="Proteomes" id="UP001066276">
    <property type="component" value="Chromosome 9"/>
</dbReference>
<evidence type="ECO:0000256" key="5">
    <source>
        <dbReference type="ARBA" id="ARBA00022968"/>
    </source>
</evidence>
<proteinExistence type="inferred from homology"/>
<dbReference type="PANTHER" id="PTHR12137">
    <property type="entry name" value="CARBOHYDRATE SULFOTRANSFERASE"/>
    <property type="match status" value="1"/>
</dbReference>
<keyword evidence="5 11" id="KW-0735">Signal-anchor</keyword>
<protein>
    <recommendedName>
        <fullName evidence="11">Carbohydrate sulfotransferase</fullName>
        <ecNumber evidence="11">2.8.2.-</ecNumber>
    </recommendedName>
</protein>
<accession>A0AAV7MJH2</accession>
<keyword evidence="6 11" id="KW-1133">Transmembrane helix</keyword>
<keyword evidence="9 11" id="KW-0325">Glycoprotein</keyword>
<dbReference type="InterPro" id="IPR005331">
    <property type="entry name" value="Sulfotransferase"/>
</dbReference>
<evidence type="ECO:0000313" key="12">
    <source>
        <dbReference type="EMBL" id="KAJ1103936.1"/>
    </source>
</evidence>
<evidence type="ECO:0000256" key="4">
    <source>
        <dbReference type="ARBA" id="ARBA00022692"/>
    </source>
</evidence>
<dbReference type="GO" id="GO:0008146">
    <property type="term" value="F:sulfotransferase activity"/>
    <property type="evidence" value="ECO:0007669"/>
    <property type="project" value="InterPro"/>
</dbReference>
<keyword evidence="13" id="KW-1185">Reference proteome</keyword>
<dbReference type="PANTHER" id="PTHR12137:SF15">
    <property type="entry name" value="CARBOHYDRATE SULFOTRANSFERASE"/>
    <property type="match status" value="1"/>
</dbReference>
<dbReference type="GO" id="GO:0000139">
    <property type="term" value="C:Golgi membrane"/>
    <property type="evidence" value="ECO:0007669"/>
    <property type="project" value="UniProtKB-SubCell"/>
</dbReference>
<gene>
    <name evidence="12" type="ORF">NDU88_001353</name>
</gene>
<dbReference type="Pfam" id="PF03567">
    <property type="entry name" value="Sulfotransfer_2"/>
    <property type="match status" value="1"/>
</dbReference>
<keyword evidence="10 11" id="KW-0119">Carbohydrate metabolism</keyword>
<keyword evidence="4 11" id="KW-0812">Transmembrane</keyword>
<evidence type="ECO:0000256" key="6">
    <source>
        <dbReference type="ARBA" id="ARBA00022989"/>
    </source>
</evidence>
<evidence type="ECO:0000256" key="10">
    <source>
        <dbReference type="ARBA" id="ARBA00023277"/>
    </source>
</evidence>
<dbReference type="EC" id="2.8.2.-" evidence="11"/>
<name>A0AAV7MJH2_PLEWA</name>
<keyword evidence="8 11" id="KW-0472">Membrane</keyword>
<evidence type="ECO:0000256" key="3">
    <source>
        <dbReference type="ARBA" id="ARBA00022679"/>
    </source>
</evidence>
<evidence type="ECO:0000256" key="11">
    <source>
        <dbReference type="RuleBase" id="RU364020"/>
    </source>
</evidence>
<comment type="caution">
    <text evidence="12">The sequence shown here is derived from an EMBL/GenBank/DDBJ whole genome shotgun (WGS) entry which is preliminary data.</text>
</comment>
<comment type="subcellular location">
    <subcellularLocation>
        <location evidence="1 11">Golgi apparatus membrane</location>
        <topology evidence="1 11">Single-pass type II membrane protein</topology>
    </subcellularLocation>
</comment>
<dbReference type="InterPro" id="IPR018011">
    <property type="entry name" value="Carb_sulfotrans_8-10"/>
</dbReference>
<dbReference type="AlphaFoldDB" id="A0AAV7MJH2"/>
<evidence type="ECO:0000256" key="7">
    <source>
        <dbReference type="ARBA" id="ARBA00023034"/>
    </source>
</evidence>
<dbReference type="GO" id="GO:0016051">
    <property type="term" value="P:carbohydrate biosynthetic process"/>
    <property type="evidence" value="ECO:0007669"/>
    <property type="project" value="InterPro"/>
</dbReference>
<keyword evidence="3 11" id="KW-0808">Transferase</keyword>
<comment type="similarity">
    <text evidence="2 11">Belongs to the sulfotransferase 2 family.</text>
</comment>
<evidence type="ECO:0000256" key="2">
    <source>
        <dbReference type="ARBA" id="ARBA00006339"/>
    </source>
</evidence>